<dbReference type="Pfam" id="PF01590">
    <property type="entry name" value="GAF"/>
    <property type="match status" value="1"/>
</dbReference>
<accession>A0ABU2H561</accession>
<dbReference type="Gene3D" id="3.30.450.40">
    <property type="match status" value="1"/>
</dbReference>
<name>A0ABU2H561_9ACTN</name>
<dbReference type="RefSeq" id="WP_310911955.1">
    <property type="nucleotide sequence ID" value="NZ_JAVLVT010000003.1"/>
</dbReference>
<reference evidence="3" key="1">
    <citation type="submission" date="2023-07" db="EMBL/GenBank/DDBJ databases">
        <title>Novel species in the genus Lipingzhangella isolated from Sambhar Salt Lake.</title>
        <authorList>
            <person name="Jiya N."/>
            <person name="Kajale S."/>
            <person name="Sharma A."/>
        </authorList>
    </citation>
    <scope>NUCLEOTIDE SEQUENCE [LARGE SCALE GENOMIC DNA]</scope>
    <source>
        <strain evidence="3">LS1_29</strain>
    </source>
</reference>
<protein>
    <submittedName>
        <fullName evidence="2">GAF domain-containing protein</fullName>
    </submittedName>
</protein>
<dbReference type="InterPro" id="IPR003018">
    <property type="entry name" value="GAF"/>
</dbReference>
<comment type="caution">
    <text evidence="2">The sequence shown here is derived from an EMBL/GenBank/DDBJ whole genome shotgun (WGS) entry which is preliminary data.</text>
</comment>
<gene>
    <name evidence="2" type="ORF">RIF23_09085</name>
</gene>
<dbReference type="EMBL" id="JAVLVT010000003">
    <property type="protein sequence ID" value="MDS1270447.1"/>
    <property type="molecule type" value="Genomic_DNA"/>
</dbReference>
<sequence length="439" mass="46785">MRYSSLDTALPAGVDHHSHARTLYRVHEAVLAGQHPPVRPREVIAESWHRVRSQVDPDRGRPPRILEGAQLDRLRTESPLAELLPMLSQALVTVAEDARHVLLVTDPRGRILWRDGPAPMRRLADGAGLVEGAGWDEATVGTNAIGTALVLGEPTQVYSAEHFARNLHQLTCACAPVVDPRDGSLLGAIDVTGPASSAHPTTLALVHSVAQLAQAQLRGHHHAHLERLRASAAPVLARLTGKALVVDRQGWTAAAQHLAPVRRLMLPRELEAGTVWLGELGLCSVEPLPGGWLIRPGGGEVPGRTHVRLDLSGAQAHLVVTGPSGQRSHPLSLRHAELLLLLSRHPDGCSAAQLARALFGDPSRAVTVRAELARLRRQVGAIVASRPYRCAPGVNLEACLPTDAASLLPGSTAPGVRRIRRDLMCGETGVAGAEPATGR</sequence>
<dbReference type="Proteomes" id="UP001250214">
    <property type="component" value="Unassembled WGS sequence"/>
</dbReference>
<organism evidence="2 3">
    <name type="scientific">Lipingzhangella rawalii</name>
    <dbReference type="NCBI Taxonomy" id="2055835"/>
    <lineage>
        <taxon>Bacteria</taxon>
        <taxon>Bacillati</taxon>
        <taxon>Actinomycetota</taxon>
        <taxon>Actinomycetes</taxon>
        <taxon>Streptosporangiales</taxon>
        <taxon>Nocardiopsidaceae</taxon>
        <taxon>Lipingzhangella</taxon>
    </lineage>
</organism>
<feature type="domain" description="GAF" evidence="1">
    <location>
        <begin position="90"/>
        <end position="215"/>
    </location>
</feature>
<dbReference type="InterPro" id="IPR029016">
    <property type="entry name" value="GAF-like_dom_sf"/>
</dbReference>
<keyword evidence="3" id="KW-1185">Reference proteome</keyword>
<evidence type="ECO:0000313" key="2">
    <source>
        <dbReference type="EMBL" id="MDS1270447.1"/>
    </source>
</evidence>
<proteinExistence type="predicted"/>
<evidence type="ECO:0000313" key="3">
    <source>
        <dbReference type="Proteomes" id="UP001250214"/>
    </source>
</evidence>
<evidence type="ECO:0000259" key="1">
    <source>
        <dbReference type="Pfam" id="PF01590"/>
    </source>
</evidence>